<proteinExistence type="predicted"/>
<protein>
    <submittedName>
        <fullName evidence="1">Uncharacterized protein</fullName>
    </submittedName>
</protein>
<accession>A0A8S3AA43</accession>
<comment type="caution">
    <text evidence="1">The sequence shown here is derived from an EMBL/GenBank/DDBJ whole genome shotgun (WGS) entry which is preliminary data.</text>
</comment>
<dbReference type="Proteomes" id="UP000681967">
    <property type="component" value="Unassembled WGS sequence"/>
</dbReference>
<name>A0A8S3AA43_9BILA</name>
<organism evidence="1 2">
    <name type="scientific">Rotaria magnacalcarata</name>
    <dbReference type="NCBI Taxonomy" id="392030"/>
    <lineage>
        <taxon>Eukaryota</taxon>
        <taxon>Metazoa</taxon>
        <taxon>Spiralia</taxon>
        <taxon>Gnathifera</taxon>
        <taxon>Rotifera</taxon>
        <taxon>Eurotatoria</taxon>
        <taxon>Bdelloidea</taxon>
        <taxon>Philodinida</taxon>
        <taxon>Philodinidae</taxon>
        <taxon>Rotaria</taxon>
    </lineage>
</organism>
<sequence length="235" mass="27547">MLQSFRFPSTTSRRPRSLLKFKKLKANELRMVLLFGFVIFKKALNAKYYNHFLKLVFAIHFSENRCVTATMIGNIKSLLHEFLIEFPKLYTVRHNQQVIHSLNHIGQTVNDYGPLNSYSTFHFENNLGMIMRTIKGTRREEIEMIGNLNMFRSACFHLQDSTINDEIRSYIEKILYGRGYYASSTYTAKTIHSTGAIERISNLFSNRKLRFFSSYKIGRVRYTTVDYSNTKVVDD</sequence>
<reference evidence="1" key="1">
    <citation type="submission" date="2021-02" db="EMBL/GenBank/DDBJ databases">
        <authorList>
            <person name="Nowell W R."/>
        </authorList>
    </citation>
    <scope>NUCLEOTIDE SEQUENCE</scope>
</reference>
<gene>
    <name evidence="1" type="ORF">BYL167_LOCUS44642</name>
</gene>
<evidence type="ECO:0000313" key="2">
    <source>
        <dbReference type="Proteomes" id="UP000681967"/>
    </source>
</evidence>
<dbReference type="AlphaFoldDB" id="A0A8S3AA43"/>
<dbReference type="PANTHER" id="PTHR46579">
    <property type="entry name" value="F5/8 TYPE C DOMAIN-CONTAINING PROTEIN-RELATED"/>
    <property type="match status" value="1"/>
</dbReference>
<dbReference type="EMBL" id="CAJOBH010121848">
    <property type="protein sequence ID" value="CAF4715096.1"/>
    <property type="molecule type" value="Genomic_DNA"/>
</dbReference>
<dbReference type="PANTHER" id="PTHR46579:SF1">
    <property type="entry name" value="F5_8 TYPE C DOMAIN-CONTAINING PROTEIN"/>
    <property type="match status" value="1"/>
</dbReference>
<evidence type="ECO:0000313" key="1">
    <source>
        <dbReference type="EMBL" id="CAF4715096.1"/>
    </source>
</evidence>